<gene>
    <name evidence="4" type="ORF">FHX42_000253</name>
</gene>
<dbReference type="Gene3D" id="3.90.76.10">
    <property type="entry name" value="Dipeptide-binding Protein, Domain 1"/>
    <property type="match status" value="1"/>
</dbReference>
<dbReference type="GO" id="GO:0015833">
    <property type="term" value="P:peptide transport"/>
    <property type="evidence" value="ECO:0007669"/>
    <property type="project" value="TreeGrafter"/>
</dbReference>
<dbReference type="Gene3D" id="3.40.190.10">
    <property type="entry name" value="Periplasmic binding protein-like II"/>
    <property type="match status" value="1"/>
</dbReference>
<dbReference type="RefSeq" id="WP_182542270.1">
    <property type="nucleotide sequence ID" value="NZ_JACGWZ010000001.1"/>
</dbReference>
<dbReference type="InterPro" id="IPR039424">
    <property type="entry name" value="SBP_5"/>
</dbReference>
<dbReference type="InterPro" id="IPR000914">
    <property type="entry name" value="SBP_5_dom"/>
</dbReference>
<accession>A0A839DN40</accession>
<dbReference type="PANTHER" id="PTHR30290:SF65">
    <property type="entry name" value="MONOACYL PHOSPHATIDYLINOSITOL TETRAMANNOSIDE-BINDING PROTEIN LPQW-RELATED"/>
    <property type="match status" value="1"/>
</dbReference>
<evidence type="ECO:0000259" key="3">
    <source>
        <dbReference type="Pfam" id="PF00496"/>
    </source>
</evidence>
<sequence length="587" mass="63008">MNAHRGRRRPLTAALLLLTLSVLAGCTNAPPPPLVKPSPSSSPTTVPSKPPKPKEVVVGVGELRGGFNPHALADISPATRALSSLMLPSVFEPGPDGKPRLNTMLMESAEVVDDGKGRESGRFTVRYRIRTDAGWSDGAPLAAEDFVYLWKQLRSQPGVAEPAGYRMIHDVNSRQAGKTVEVSFSRPYPGWRQLFDNLLPAHLLQDAPGGWADALDDGYPASAGPYAIRRVDLDRGEIVLMRNERYWGPPAKTDRIVLRASDQSGQVEALRSGDTGVALFRADAATMEDLRGLGDSVRLSTVPSPATTQLLLRPNSPRLSDRRVREAVVAALDREALIDVGSGGGPGRQLPAHSQVLAPSESGYQPTEPAGTFSGAPKPQRVARLLTEAGYRRDGDVWSRDGHPLELVIAAQFRSEHYVRLAEATADQLREQGIQARVITPRGDELFGSMLPSDPLAEGKQRATVDMAITPRPAGGDPASMMASRWGCPATSPSGGHSFPHNMAGFCDPLLQPTIEAALSGRIPFSEASSRVESTLWARAVALPLYQHAQVLAISREVKGVEQGNGFASPLDTAGNWIGAPAETYDW</sequence>
<dbReference type="CDD" id="cd08501">
    <property type="entry name" value="PBP2_Lpqw"/>
    <property type="match status" value="1"/>
</dbReference>
<dbReference type="AlphaFoldDB" id="A0A839DN40"/>
<feature type="domain" description="Solute-binding protein family 5" evidence="3">
    <location>
        <begin position="116"/>
        <end position="481"/>
    </location>
</feature>
<comment type="caution">
    <text evidence="4">The sequence shown here is derived from an EMBL/GenBank/DDBJ whole genome shotgun (WGS) entry which is preliminary data.</text>
</comment>
<evidence type="ECO:0000256" key="2">
    <source>
        <dbReference type="SAM" id="SignalP"/>
    </source>
</evidence>
<name>A0A839DN40_9PSEU</name>
<dbReference type="EMBL" id="JACGWZ010000001">
    <property type="protein sequence ID" value="MBA8822924.1"/>
    <property type="molecule type" value="Genomic_DNA"/>
</dbReference>
<evidence type="ECO:0000256" key="1">
    <source>
        <dbReference type="SAM" id="MobiDB-lite"/>
    </source>
</evidence>
<keyword evidence="2" id="KW-0732">Signal</keyword>
<dbReference type="Proteomes" id="UP000569329">
    <property type="component" value="Unassembled WGS sequence"/>
</dbReference>
<feature type="chain" id="PRO_5038579476" evidence="2">
    <location>
        <begin position="25"/>
        <end position="587"/>
    </location>
</feature>
<organism evidence="4 5">
    <name type="scientific">Halosaccharopolyspora lacisalsi</name>
    <dbReference type="NCBI Taxonomy" id="1000566"/>
    <lineage>
        <taxon>Bacteria</taxon>
        <taxon>Bacillati</taxon>
        <taxon>Actinomycetota</taxon>
        <taxon>Actinomycetes</taxon>
        <taxon>Pseudonocardiales</taxon>
        <taxon>Pseudonocardiaceae</taxon>
        <taxon>Halosaccharopolyspora</taxon>
    </lineage>
</organism>
<reference evidence="4 5" key="1">
    <citation type="submission" date="2020-07" db="EMBL/GenBank/DDBJ databases">
        <title>Sequencing the genomes of 1000 actinobacteria strains.</title>
        <authorList>
            <person name="Klenk H.-P."/>
        </authorList>
    </citation>
    <scope>NUCLEOTIDE SEQUENCE [LARGE SCALE GENOMIC DNA]</scope>
    <source>
        <strain evidence="4 5">DSM 45975</strain>
    </source>
</reference>
<proteinExistence type="predicted"/>
<feature type="region of interest" description="Disordered" evidence="1">
    <location>
        <begin position="30"/>
        <end position="55"/>
    </location>
</feature>
<dbReference type="SUPFAM" id="SSF53850">
    <property type="entry name" value="Periplasmic binding protein-like II"/>
    <property type="match status" value="1"/>
</dbReference>
<dbReference type="GO" id="GO:1904680">
    <property type="term" value="F:peptide transmembrane transporter activity"/>
    <property type="evidence" value="ECO:0007669"/>
    <property type="project" value="TreeGrafter"/>
</dbReference>
<feature type="region of interest" description="Disordered" evidence="1">
    <location>
        <begin position="359"/>
        <end position="378"/>
    </location>
</feature>
<evidence type="ECO:0000313" key="4">
    <source>
        <dbReference type="EMBL" id="MBA8822924.1"/>
    </source>
</evidence>
<keyword evidence="5" id="KW-1185">Reference proteome</keyword>
<feature type="signal peptide" evidence="2">
    <location>
        <begin position="1"/>
        <end position="24"/>
    </location>
</feature>
<protein>
    <submittedName>
        <fullName evidence="4">ABC-type transport system substrate-binding protein</fullName>
    </submittedName>
</protein>
<feature type="compositionally biased region" description="Low complexity" evidence="1">
    <location>
        <begin position="37"/>
        <end position="47"/>
    </location>
</feature>
<dbReference type="Pfam" id="PF00496">
    <property type="entry name" value="SBP_bac_5"/>
    <property type="match status" value="1"/>
</dbReference>
<dbReference type="PROSITE" id="PS51257">
    <property type="entry name" value="PROKAR_LIPOPROTEIN"/>
    <property type="match status" value="1"/>
</dbReference>
<dbReference type="Gene3D" id="3.10.105.10">
    <property type="entry name" value="Dipeptide-binding Protein, Domain 3"/>
    <property type="match status" value="1"/>
</dbReference>
<dbReference type="PANTHER" id="PTHR30290">
    <property type="entry name" value="PERIPLASMIC BINDING COMPONENT OF ABC TRANSPORTER"/>
    <property type="match status" value="1"/>
</dbReference>
<evidence type="ECO:0000313" key="5">
    <source>
        <dbReference type="Proteomes" id="UP000569329"/>
    </source>
</evidence>